<evidence type="ECO:0000256" key="1">
    <source>
        <dbReference type="SAM" id="MobiDB-lite"/>
    </source>
</evidence>
<gene>
    <name evidence="2" type="ORF">SEMRO_225_G091850.1</name>
</gene>
<reference evidence="2" key="1">
    <citation type="submission" date="2020-06" db="EMBL/GenBank/DDBJ databases">
        <authorList>
            <consortium name="Plant Systems Biology data submission"/>
        </authorList>
    </citation>
    <scope>NUCLEOTIDE SEQUENCE</scope>
    <source>
        <strain evidence="2">D6</strain>
    </source>
</reference>
<feature type="region of interest" description="Disordered" evidence="1">
    <location>
        <begin position="1"/>
        <end position="49"/>
    </location>
</feature>
<feature type="compositionally biased region" description="Polar residues" evidence="1">
    <location>
        <begin position="1"/>
        <end position="13"/>
    </location>
</feature>
<keyword evidence="3" id="KW-1185">Reference proteome</keyword>
<feature type="compositionally biased region" description="Polar residues" evidence="1">
    <location>
        <begin position="57"/>
        <end position="73"/>
    </location>
</feature>
<organism evidence="2 3">
    <name type="scientific">Seminavis robusta</name>
    <dbReference type="NCBI Taxonomy" id="568900"/>
    <lineage>
        <taxon>Eukaryota</taxon>
        <taxon>Sar</taxon>
        <taxon>Stramenopiles</taxon>
        <taxon>Ochrophyta</taxon>
        <taxon>Bacillariophyta</taxon>
        <taxon>Bacillariophyceae</taxon>
        <taxon>Bacillariophycidae</taxon>
        <taxon>Naviculales</taxon>
        <taxon>Naviculaceae</taxon>
        <taxon>Seminavis</taxon>
    </lineage>
</organism>
<dbReference type="Proteomes" id="UP001153069">
    <property type="component" value="Unassembled WGS sequence"/>
</dbReference>
<sequence length="229" mass="25285">MPPVLSTLTSGVSSEAADGHSTNTLVGEWKAKAPLQPQTTQHGSSTKLKAAGDLESSFTSTMNNEPSSLSCAETESAKRKIEMEGYLEAQEEMEAKKKKVRKKAHTPTPNVSHMKLRAAVDAGDNWELDLENKHGLSDLEACVCVGLVAKYQKQDAFPDSESGVNKQFVDFALKGWQLMKDLDKLLKKYPQEAGEQTKINGVWKMISGEPTLEEVRAEHERKLVLRKSK</sequence>
<feature type="region of interest" description="Disordered" evidence="1">
    <location>
        <begin position="57"/>
        <end position="76"/>
    </location>
</feature>
<comment type="caution">
    <text evidence="2">The sequence shown here is derived from an EMBL/GenBank/DDBJ whole genome shotgun (WGS) entry which is preliminary data.</text>
</comment>
<name>A0A9N8DRA0_9STRA</name>
<feature type="compositionally biased region" description="Polar residues" evidence="1">
    <location>
        <begin position="36"/>
        <end position="47"/>
    </location>
</feature>
<protein>
    <submittedName>
        <fullName evidence="2">Uncharacterized protein</fullName>
    </submittedName>
</protein>
<evidence type="ECO:0000313" key="3">
    <source>
        <dbReference type="Proteomes" id="UP001153069"/>
    </source>
</evidence>
<accession>A0A9N8DRA0</accession>
<proteinExistence type="predicted"/>
<dbReference type="AlphaFoldDB" id="A0A9N8DRA0"/>
<evidence type="ECO:0000313" key="2">
    <source>
        <dbReference type="EMBL" id="CAB9505265.1"/>
    </source>
</evidence>
<dbReference type="EMBL" id="CAICTM010000224">
    <property type="protein sequence ID" value="CAB9505265.1"/>
    <property type="molecule type" value="Genomic_DNA"/>
</dbReference>